<dbReference type="PROSITE" id="PS50931">
    <property type="entry name" value="HTH_LYSR"/>
    <property type="match status" value="1"/>
</dbReference>
<dbReference type="GO" id="GO:0003700">
    <property type="term" value="F:DNA-binding transcription factor activity"/>
    <property type="evidence" value="ECO:0007669"/>
    <property type="project" value="InterPro"/>
</dbReference>
<dbReference type="PANTHER" id="PTHR30126">
    <property type="entry name" value="HTH-TYPE TRANSCRIPTIONAL REGULATOR"/>
    <property type="match status" value="1"/>
</dbReference>
<sequence>MIRLSPLLQAFLSVEKNKTVHAAAETLFLTQTAVTQRIKQLEEKLGASLFIRSRKGMQLTEEGQVLLRYCHDMQNLENSYLHSLNMSESDNIIALKLVSSSTLMKTRIVKVVTTIAKLYPQLRMHLQIQDIEARHELLKTGQVDLAIVNNKQVSKEMCTKALSPERYVFIVPKAWVKRSIKDVVLHENIIDFDSSDDITFSYLAKYDLLQFARKDRHFINSPDQLAQLVGFELGYTVVTKQFFEQYCDQTKVVILKDNWFYDHEISLCWYDRGVLPSYFKALIDAIN</sequence>
<dbReference type="SUPFAM" id="SSF46785">
    <property type="entry name" value="Winged helix' DNA-binding domain"/>
    <property type="match status" value="1"/>
</dbReference>
<dbReference type="Pfam" id="PF00126">
    <property type="entry name" value="HTH_1"/>
    <property type="match status" value="1"/>
</dbReference>
<keyword evidence="2" id="KW-0805">Transcription regulation</keyword>
<dbReference type="OrthoDB" id="6787458at2"/>
<dbReference type="PANTHER" id="PTHR30126:SF78">
    <property type="entry name" value="HTH LYSR-TYPE DOMAIN-CONTAINING PROTEIN"/>
    <property type="match status" value="1"/>
</dbReference>
<reference evidence="6" key="1">
    <citation type="journal article" date="2014" name="Int. J. Syst. Evol. Microbiol.">
        <title>Complete genome sequence of Corynebacterium casei LMG S-19264T (=DSM 44701T), isolated from a smear-ripened cheese.</title>
        <authorList>
            <consortium name="US DOE Joint Genome Institute (JGI-PGF)"/>
            <person name="Walter F."/>
            <person name="Albersmeier A."/>
            <person name="Kalinowski J."/>
            <person name="Ruckert C."/>
        </authorList>
    </citation>
    <scope>NUCLEOTIDE SEQUENCE</scope>
    <source>
        <strain evidence="6">CGMCC 1.15758</strain>
    </source>
</reference>
<accession>A0A8J2Z2I8</accession>
<evidence type="ECO:0000256" key="3">
    <source>
        <dbReference type="ARBA" id="ARBA00023125"/>
    </source>
</evidence>
<dbReference type="RefSeq" id="WP_117001173.1">
    <property type="nucleotide sequence ID" value="NZ_BMJS01000001.1"/>
</dbReference>
<dbReference type="InterPro" id="IPR000847">
    <property type="entry name" value="LysR_HTH_N"/>
</dbReference>
<evidence type="ECO:0000259" key="5">
    <source>
        <dbReference type="PROSITE" id="PS50931"/>
    </source>
</evidence>
<keyword evidence="7" id="KW-1185">Reference proteome</keyword>
<dbReference type="InterPro" id="IPR005119">
    <property type="entry name" value="LysR_subst-bd"/>
</dbReference>
<evidence type="ECO:0000256" key="2">
    <source>
        <dbReference type="ARBA" id="ARBA00023015"/>
    </source>
</evidence>
<evidence type="ECO:0000256" key="1">
    <source>
        <dbReference type="ARBA" id="ARBA00009437"/>
    </source>
</evidence>
<dbReference type="InterPro" id="IPR036388">
    <property type="entry name" value="WH-like_DNA-bd_sf"/>
</dbReference>
<comment type="similarity">
    <text evidence="1">Belongs to the LysR transcriptional regulatory family.</text>
</comment>
<proteinExistence type="inferred from homology"/>
<dbReference type="Proteomes" id="UP000636949">
    <property type="component" value="Unassembled WGS sequence"/>
</dbReference>
<dbReference type="CDD" id="cd05466">
    <property type="entry name" value="PBP2_LTTR_substrate"/>
    <property type="match status" value="1"/>
</dbReference>
<gene>
    <name evidence="6" type="ORF">GCM10010995_02260</name>
</gene>
<dbReference type="EMBL" id="BMJS01000001">
    <property type="protein sequence ID" value="GGF88578.1"/>
    <property type="molecule type" value="Genomic_DNA"/>
</dbReference>
<name>A0A8J2Z2I8_9GAMM</name>
<dbReference type="GO" id="GO:0000976">
    <property type="term" value="F:transcription cis-regulatory region binding"/>
    <property type="evidence" value="ECO:0007669"/>
    <property type="project" value="TreeGrafter"/>
</dbReference>
<dbReference type="AlphaFoldDB" id="A0A8J2Z2I8"/>
<dbReference type="InterPro" id="IPR036390">
    <property type="entry name" value="WH_DNA-bd_sf"/>
</dbReference>
<dbReference type="PRINTS" id="PR00039">
    <property type="entry name" value="HTHLYSR"/>
</dbReference>
<dbReference type="Gene3D" id="1.10.10.10">
    <property type="entry name" value="Winged helix-like DNA-binding domain superfamily/Winged helix DNA-binding domain"/>
    <property type="match status" value="1"/>
</dbReference>
<reference evidence="6" key="2">
    <citation type="submission" date="2020-09" db="EMBL/GenBank/DDBJ databases">
        <authorList>
            <person name="Sun Q."/>
            <person name="Zhou Y."/>
        </authorList>
    </citation>
    <scope>NUCLEOTIDE SEQUENCE</scope>
    <source>
        <strain evidence="6">CGMCC 1.15758</strain>
    </source>
</reference>
<evidence type="ECO:0000313" key="7">
    <source>
        <dbReference type="Proteomes" id="UP000636949"/>
    </source>
</evidence>
<evidence type="ECO:0000313" key="6">
    <source>
        <dbReference type="EMBL" id="GGF88578.1"/>
    </source>
</evidence>
<dbReference type="Pfam" id="PF03466">
    <property type="entry name" value="LysR_substrate"/>
    <property type="match status" value="1"/>
</dbReference>
<protein>
    <recommendedName>
        <fullName evidence="5">HTH lysR-type domain-containing protein</fullName>
    </recommendedName>
</protein>
<dbReference type="SUPFAM" id="SSF53850">
    <property type="entry name" value="Periplasmic binding protein-like II"/>
    <property type="match status" value="1"/>
</dbReference>
<comment type="caution">
    <text evidence="6">The sequence shown here is derived from an EMBL/GenBank/DDBJ whole genome shotgun (WGS) entry which is preliminary data.</text>
</comment>
<keyword evidence="3" id="KW-0238">DNA-binding</keyword>
<organism evidence="6 7">
    <name type="scientific">Cysteiniphilum litorale</name>
    <dbReference type="NCBI Taxonomy" id="2056700"/>
    <lineage>
        <taxon>Bacteria</taxon>
        <taxon>Pseudomonadati</taxon>
        <taxon>Pseudomonadota</taxon>
        <taxon>Gammaproteobacteria</taxon>
        <taxon>Thiotrichales</taxon>
        <taxon>Fastidiosibacteraceae</taxon>
        <taxon>Cysteiniphilum</taxon>
    </lineage>
</organism>
<evidence type="ECO:0000256" key="4">
    <source>
        <dbReference type="ARBA" id="ARBA00023163"/>
    </source>
</evidence>
<dbReference type="Gene3D" id="3.40.190.290">
    <property type="match status" value="1"/>
</dbReference>
<keyword evidence="4" id="KW-0804">Transcription</keyword>
<feature type="domain" description="HTH lysR-type" evidence="5">
    <location>
        <begin position="7"/>
        <end position="60"/>
    </location>
</feature>